<evidence type="ECO:0000313" key="3">
    <source>
        <dbReference type="Proteomes" id="UP000634134"/>
    </source>
</evidence>
<evidence type="ECO:0000313" key="2">
    <source>
        <dbReference type="EMBL" id="MBE9465211.1"/>
    </source>
</evidence>
<dbReference type="EMBL" id="JACYGY010000001">
    <property type="protein sequence ID" value="MBE9465211.1"/>
    <property type="molecule type" value="Genomic_DNA"/>
</dbReference>
<dbReference type="Pfam" id="PF05685">
    <property type="entry name" value="Uma2"/>
    <property type="match status" value="1"/>
</dbReference>
<keyword evidence="2" id="KW-0540">Nuclease</keyword>
<dbReference type="PANTHER" id="PTHR36558">
    <property type="entry name" value="GLR1098 PROTEIN"/>
    <property type="match status" value="1"/>
</dbReference>
<dbReference type="GO" id="GO:0004519">
    <property type="term" value="F:endonuclease activity"/>
    <property type="evidence" value="ECO:0007669"/>
    <property type="project" value="UniProtKB-KW"/>
</dbReference>
<evidence type="ECO:0000259" key="1">
    <source>
        <dbReference type="Pfam" id="PF05685"/>
    </source>
</evidence>
<keyword evidence="2" id="KW-0255">Endonuclease</keyword>
<organism evidence="2 3">
    <name type="scientific">Dyadobacter subterraneus</name>
    <dbReference type="NCBI Taxonomy" id="2773304"/>
    <lineage>
        <taxon>Bacteria</taxon>
        <taxon>Pseudomonadati</taxon>
        <taxon>Bacteroidota</taxon>
        <taxon>Cytophagia</taxon>
        <taxon>Cytophagales</taxon>
        <taxon>Spirosomataceae</taxon>
        <taxon>Dyadobacter</taxon>
    </lineage>
</organism>
<proteinExistence type="predicted"/>
<dbReference type="InterPro" id="IPR008538">
    <property type="entry name" value="Uma2"/>
</dbReference>
<gene>
    <name evidence="2" type="ORF">IEE83_25295</name>
</gene>
<dbReference type="InterPro" id="IPR012296">
    <property type="entry name" value="Nuclease_put_TT1808"/>
</dbReference>
<accession>A0ABR9WJY8</accession>
<sequence length="204" mass="23348">MLLKFNAQLMTIDQLDLAGTYTYADYLQWTFEERLEIIKGKIFKMSPAPARRHQDISFKIGNRLYNYLQNDSCKVYMAPFDVRLTPLKRNAKPDQVYTVVQPDISVICDLEKLDDQGCNGAPDLIIEILSPGNSKKEMKDKFEVYQENGVKEYWLVNSTEKAIFVYVLNESGIFIGLKPLIEEEVLTSSVLPGFEMPVGEIFAD</sequence>
<dbReference type="CDD" id="cd06260">
    <property type="entry name" value="DUF820-like"/>
    <property type="match status" value="1"/>
</dbReference>
<dbReference type="Proteomes" id="UP000634134">
    <property type="component" value="Unassembled WGS sequence"/>
</dbReference>
<comment type="caution">
    <text evidence="2">The sequence shown here is derived from an EMBL/GenBank/DDBJ whole genome shotgun (WGS) entry which is preliminary data.</text>
</comment>
<dbReference type="Gene3D" id="3.90.1570.10">
    <property type="entry name" value="tt1808, chain A"/>
    <property type="match status" value="1"/>
</dbReference>
<name>A0ABR9WJY8_9BACT</name>
<keyword evidence="2" id="KW-0378">Hydrolase</keyword>
<keyword evidence="3" id="KW-1185">Reference proteome</keyword>
<feature type="domain" description="Putative restriction endonuclease" evidence="1">
    <location>
        <begin position="24"/>
        <end position="198"/>
    </location>
</feature>
<dbReference type="PANTHER" id="PTHR36558:SF1">
    <property type="entry name" value="RESTRICTION ENDONUCLEASE DOMAIN-CONTAINING PROTEIN-RELATED"/>
    <property type="match status" value="1"/>
</dbReference>
<reference evidence="3" key="1">
    <citation type="submission" date="2023-07" db="EMBL/GenBank/DDBJ databases">
        <title>Dyadobacter sp. nov 'subterranea' isolated from contaminted grondwater.</title>
        <authorList>
            <person name="Szabo I."/>
            <person name="Al-Omari J."/>
            <person name="Szerdahelyi S.G."/>
            <person name="Rado J."/>
        </authorList>
    </citation>
    <scope>NUCLEOTIDE SEQUENCE [LARGE SCALE GENOMIC DNA]</scope>
    <source>
        <strain evidence="3">UP-52</strain>
    </source>
</reference>
<dbReference type="InterPro" id="IPR011335">
    <property type="entry name" value="Restrct_endonuc-II-like"/>
</dbReference>
<dbReference type="SUPFAM" id="SSF52980">
    <property type="entry name" value="Restriction endonuclease-like"/>
    <property type="match status" value="1"/>
</dbReference>
<protein>
    <submittedName>
        <fullName evidence="2">Uma2 family endonuclease</fullName>
    </submittedName>
</protein>